<feature type="transmembrane region" description="Helical" evidence="8">
    <location>
        <begin position="16"/>
        <end position="39"/>
    </location>
</feature>
<dbReference type="Pfam" id="PF21082">
    <property type="entry name" value="MS_channel_3rd"/>
    <property type="match status" value="1"/>
</dbReference>
<evidence type="ECO:0000256" key="2">
    <source>
        <dbReference type="ARBA" id="ARBA00008017"/>
    </source>
</evidence>
<dbReference type="Gene3D" id="2.30.30.60">
    <property type="match status" value="1"/>
</dbReference>
<keyword evidence="6 8" id="KW-0472">Membrane</keyword>
<dbReference type="InterPro" id="IPR049278">
    <property type="entry name" value="MS_channel_C"/>
</dbReference>
<keyword evidence="4 8" id="KW-0812">Transmembrane</keyword>
<dbReference type="EMBL" id="JBHMAX010000015">
    <property type="protein sequence ID" value="MFB9731903.1"/>
    <property type="molecule type" value="Genomic_DNA"/>
</dbReference>
<feature type="region of interest" description="Disordered" evidence="7">
    <location>
        <begin position="277"/>
        <end position="297"/>
    </location>
</feature>
<evidence type="ECO:0000256" key="8">
    <source>
        <dbReference type="SAM" id="Phobius"/>
    </source>
</evidence>
<protein>
    <submittedName>
        <fullName evidence="11">Mechanosensitive ion channel family protein</fullName>
    </submittedName>
</protein>
<evidence type="ECO:0000256" key="4">
    <source>
        <dbReference type="ARBA" id="ARBA00022692"/>
    </source>
</evidence>
<evidence type="ECO:0000259" key="9">
    <source>
        <dbReference type="Pfam" id="PF00924"/>
    </source>
</evidence>
<dbReference type="InterPro" id="IPR023408">
    <property type="entry name" value="MscS_beta-dom_sf"/>
</dbReference>
<dbReference type="InterPro" id="IPR011066">
    <property type="entry name" value="MscS_channel_C_sf"/>
</dbReference>
<name>A0ABV5V267_9MICO</name>
<evidence type="ECO:0000256" key="1">
    <source>
        <dbReference type="ARBA" id="ARBA00004651"/>
    </source>
</evidence>
<organism evidence="11 12">
    <name type="scientific">Ornithinimicrobium kibberense</name>
    <dbReference type="NCBI Taxonomy" id="282060"/>
    <lineage>
        <taxon>Bacteria</taxon>
        <taxon>Bacillati</taxon>
        <taxon>Actinomycetota</taxon>
        <taxon>Actinomycetes</taxon>
        <taxon>Micrococcales</taxon>
        <taxon>Ornithinimicrobiaceae</taxon>
        <taxon>Ornithinimicrobium</taxon>
    </lineage>
</organism>
<feature type="transmembrane region" description="Helical" evidence="8">
    <location>
        <begin position="59"/>
        <end position="80"/>
    </location>
</feature>
<reference evidence="11 12" key="1">
    <citation type="submission" date="2024-09" db="EMBL/GenBank/DDBJ databases">
        <authorList>
            <person name="Sun Q."/>
            <person name="Mori K."/>
        </authorList>
    </citation>
    <scope>NUCLEOTIDE SEQUENCE [LARGE SCALE GENOMIC DNA]</scope>
    <source>
        <strain evidence="11 12">JCM 12763</strain>
    </source>
</reference>
<proteinExistence type="inferred from homology"/>
<keyword evidence="3" id="KW-1003">Cell membrane</keyword>
<dbReference type="Proteomes" id="UP001589613">
    <property type="component" value="Unassembled WGS sequence"/>
</dbReference>
<evidence type="ECO:0000313" key="12">
    <source>
        <dbReference type="Proteomes" id="UP001589613"/>
    </source>
</evidence>
<evidence type="ECO:0000256" key="7">
    <source>
        <dbReference type="SAM" id="MobiDB-lite"/>
    </source>
</evidence>
<feature type="transmembrane region" description="Helical" evidence="8">
    <location>
        <begin position="86"/>
        <end position="114"/>
    </location>
</feature>
<evidence type="ECO:0000259" key="10">
    <source>
        <dbReference type="Pfam" id="PF21082"/>
    </source>
</evidence>
<evidence type="ECO:0000313" key="11">
    <source>
        <dbReference type="EMBL" id="MFB9731903.1"/>
    </source>
</evidence>
<dbReference type="InterPro" id="IPR006685">
    <property type="entry name" value="MscS_channel_2nd"/>
</dbReference>
<keyword evidence="5 8" id="KW-1133">Transmembrane helix</keyword>
<comment type="caution">
    <text evidence="11">The sequence shown here is derived from an EMBL/GenBank/DDBJ whole genome shotgun (WGS) entry which is preliminary data.</text>
</comment>
<gene>
    <name evidence="11" type="ORF">ACFFN0_07595</name>
</gene>
<dbReference type="PANTHER" id="PTHR30221:SF20">
    <property type="entry name" value="SMALL-CONDUCTANCE MECHANOSENSITIVE CHANNEL"/>
    <property type="match status" value="1"/>
</dbReference>
<feature type="domain" description="Mechanosensitive ion channel MscS" evidence="9">
    <location>
        <begin position="103"/>
        <end position="164"/>
    </location>
</feature>
<accession>A0ABV5V267</accession>
<sequence length="297" mass="31403">MNEALEGLELPPVTPVGVALGLAVLVVGVALGQLVRLLVARALAWRGRSESSSRVFGRLVSWLVTLLAVGAAVTITFPSIRPVNLLGGIGVVSIAAGIAFQTVLGNMFAGIVILTRDRFRVGDQISVGEHRGTVVQMGLTSTSVRTFDGRLVLVPNGTLHSEVVTVQTGFERVRSSVLVDVADSADLDRAARVAVEAMRAVPQVLDEPGPEAFLTSIGTATVQLELRFWSGARQLETKEATHAVVREVLAAFAEHEVEAGSDVYTVDAGPRLARLLRGDQDRATGAAEGSLRQTEDP</sequence>
<comment type="similarity">
    <text evidence="2">Belongs to the MscS (TC 1.A.23) family.</text>
</comment>
<evidence type="ECO:0000256" key="6">
    <source>
        <dbReference type="ARBA" id="ARBA00023136"/>
    </source>
</evidence>
<evidence type="ECO:0000256" key="3">
    <source>
        <dbReference type="ARBA" id="ARBA00022475"/>
    </source>
</evidence>
<dbReference type="RefSeq" id="WP_238330226.1">
    <property type="nucleotide sequence ID" value="NZ_JBHMAX010000015.1"/>
</dbReference>
<dbReference type="PANTHER" id="PTHR30221">
    <property type="entry name" value="SMALL-CONDUCTANCE MECHANOSENSITIVE CHANNEL"/>
    <property type="match status" value="1"/>
</dbReference>
<evidence type="ECO:0000256" key="5">
    <source>
        <dbReference type="ARBA" id="ARBA00022989"/>
    </source>
</evidence>
<dbReference type="SUPFAM" id="SSF82689">
    <property type="entry name" value="Mechanosensitive channel protein MscS (YggB), C-terminal domain"/>
    <property type="match status" value="1"/>
</dbReference>
<dbReference type="Gene3D" id="1.10.287.1260">
    <property type="match status" value="1"/>
</dbReference>
<keyword evidence="12" id="KW-1185">Reference proteome</keyword>
<dbReference type="InterPro" id="IPR045275">
    <property type="entry name" value="MscS_archaea/bacteria_type"/>
</dbReference>
<dbReference type="SUPFAM" id="SSF50182">
    <property type="entry name" value="Sm-like ribonucleoproteins"/>
    <property type="match status" value="1"/>
</dbReference>
<dbReference type="InterPro" id="IPR010920">
    <property type="entry name" value="LSM_dom_sf"/>
</dbReference>
<feature type="domain" description="Mechanosensitive ion channel MscS C-terminal" evidence="10">
    <location>
        <begin position="179"/>
        <end position="258"/>
    </location>
</feature>
<dbReference type="Pfam" id="PF00924">
    <property type="entry name" value="MS_channel_2nd"/>
    <property type="match status" value="1"/>
</dbReference>
<comment type="subcellular location">
    <subcellularLocation>
        <location evidence="1">Cell membrane</location>
        <topology evidence="1">Multi-pass membrane protein</topology>
    </subcellularLocation>
</comment>
<dbReference type="Gene3D" id="3.30.70.100">
    <property type="match status" value="1"/>
</dbReference>